<protein>
    <submittedName>
        <fullName evidence="2">Uncharacterized protein</fullName>
    </submittedName>
</protein>
<dbReference type="AlphaFoldDB" id="A0A1B4FTB3"/>
<evidence type="ECO:0000313" key="2">
    <source>
        <dbReference type="EMBL" id="AOJ06909.1"/>
    </source>
</evidence>
<accession>A0A1B4FTB3</accession>
<evidence type="ECO:0000256" key="1">
    <source>
        <dbReference type="SAM" id="MobiDB-lite"/>
    </source>
</evidence>
<proteinExistence type="predicted"/>
<organism evidence="2 3">
    <name type="scientific">Burkholderia mayonis</name>
    <dbReference type="NCBI Taxonomy" id="1385591"/>
    <lineage>
        <taxon>Bacteria</taxon>
        <taxon>Pseudomonadati</taxon>
        <taxon>Pseudomonadota</taxon>
        <taxon>Betaproteobacteria</taxon>
        <taxon>Burkholderiales</taxon>
        <taxon>Burkholderiaceae</taxon>
        <taxon>Burkholderia</taxon>
        <taxon>pseudomallei group</taxon>
    </lineage>
</organism>
<gene>
    <name evidence="2" type="ORF">WS71_05985</name>
</gene>
<evidence type="ECO:0000313" key="3">
    <source>
        <dbReference type="Proteomes" id="UP000067711"/>
    </source>
</evidence>
<dbReference type="Proteomes" id="UP000067711">
    <property type="component" value="Chromosome 2"/>
</dbReference>
<reference evidence="2 3" key="1">
    <citation type="submission" date="2015-12" db="EMBL/GenBank/DDBJ databases">
        <title>Diversity of Burkholderia near neighbor genomes.</title>
        <authorList>
            <person name="Sahl J."/>
            <person name="Wagner D."/>
            <person name="Keim P."/>
        </authorList>
    </citation>
    <scope>NUCLEOTIDE SEQUENCE [LARGE SCALE GENOMIC DNA]</scope>
    <source>
        <strain evidence="2 3">BDU8</strain>
    </source>
</reference>
<sequence length="97" mass="10382">MARPRPAVLTRSIADPAGIPAVIPDRCASGAAAGRAPDDGACSVKEPHLPVHPQALPGAVAKTATWRPPQPATKRTAFVRMQSIRRRRRVCGRCRRA</sequence>
<feature type="region of interest" description="Disordered" evidence="1">
    <location>
        <begin position="30"/>
        <end position="49"/>
    </location>
</feature>
<name>A0A1B4FTB3_9BURK</name>
<feature type="compositionally biased region" description="Low complexity" evidence="1">
    <location>
        <begin position="30"/>
        <end position="42"/>
    </location>
</feature>
<dbReference type="EMBL" id="CP013388">
    <property type="protein sequence ID" value="AOJ06909.1"/>
    <property type="molecule type" value="Genomic_DNA"/>
</dbReference>